<evidence type="ECO:0000313" key="3">
    <source>
        <dbReference type="Proteomes" id="UP000297814"/>
    </source>
</evidence>
<evidence type="ECO:0000256" key="1">
    <source>
        <dbReference type="SAM" id="MobiDB-lite"/>
    </source>
</evidence>
<comment type="caution">
    <text evidence="2">The sequence shown here is derived from an EMBL/GenBank/DDBJ whole genome shotgun (WGS) entry which is preliminary data.</text>
</comment>
<protein>
    <submittedName>
        <fullName evidence="2">Uncharacterized protein</fullName>
    </submittedName>
</protein>
<feature type="region of interest" description="Disordered" evidence="1">
    <location>
        <begin position="65"/>
        <end position="85"/>
    </location>
</feature>
<proteinExistence type="predicted"/>
<organism evidence="2 3">
    <name type="scientific">Botrytis hyacinthi</name>
    <dbReference type="NCBI Taxonomy" id="278943"/>
    <lineage>
        <taxon>Eukaryota</taxon>
        <taxon>Fungi</taxon>
        <taxon>Dikarya</taxon>
        <taxon>Ascomycota</taxon>
        <taxon>Pezizomycotina</taxon>
        <taxon>Leotiomycetes</taxon>
        <taxon>Helotiales</taxon>
        <taxon>Sclerotiniaceae</taxon>
        <taxon>Botrytis</taxon>
    </lineage>
</organism>
<dbReference type="EMBL" id="PQXK01000114">
    <property type="protein sequence ID" value="TGO36804.1"/>
    <property type="molecule type" value="Genomic_DNA"/>
</dbReference>
<name>A0A4Z1GIP2_9HELO</name>
<gene>
    <name evidence="2" type="ORF">BHYA_0114g00180</name>
</gene>
<accession>A0A4Z1GIP2</accession>
<sequence length="104" mass="12315">MANYKDFLQWRKSRNSRSRLGNDHRPGPSPRGHLTVTNIRDYYEFPQNRLSPLRIVYGNNQSNEAARRHRMNVGRTMEPDARVSGPYDSPYVRYVTYRRMGWGP</sequence>
<reference evidence="2 3" key="1">
    <citation type="submission" date="2017-12" db="EMBL/GenBank/DDBJ databases">
        <title>Comparative genomics of Botrytis spp.</title>
        <authorList>
            <person name="Valero-Jimenez C.A."/>
            <person name="Tapia P."/>
            <person name="Veloso J."/>
            <person name="Silva-Moreno E."/>
            <person name="Staats M."/>
            <person name="Valdes J.H."/>
            <person name="Van Kan J.A.L."/>
        </authorList>
    </citation>
    <scope>NUCLEOTIDE SEQUENCE [LARGE SCALE GENOMIC DNA]</scope>
    <source>
        <strain evidence="2 3">Bh0001</strain>
    </source>
</reference>
<feature type="region of interest" description="Disordered" evidence="1">
    <location>
        <begin position="12"/>
        <end position="35"/>
    </location>
</feature>
<dbReference type="AlphaFoldDB" id="A0A4Z1GIP2"/>
<evidence type="ECO:0000313" key="2">
    <source>
        <dbReference type="EMBL" id="TGO36804.1"/>
    </source>
</evidence>
<dbReference type="Proteomes" id="UP000297814">
    <property type="component" value="Unassembled WGS sequence"/>
</dbReference>
<keyword evidence="3" id="KW-1185">Reference proteome</keyword>